<dbReference type="InterPro" id="IPR036898">
    <property type="entry name" value="RNA_pol_Rpb7-like_N_sf"/>
</dbReference>
<gene>
    <name evidence="3" type="ORF">M9Y10_016599</name>
</gene>
<keyword evidence="2" id="KW-0804">Transcription</keyword>
<accession>A0ABR2HWL5</accession>
<name>A0ABR2HWL5_9EUKA</name>
<sequence length="195" mass="22280">MSSVFKQVTAKFYVDLYQYYIGDLKKAAKLEISSRILKYDPDLDGVILGFSNVESLPKDRAIKTCFCYADSPFVHIRMQATFLVFKPYPTCQLPAAVTFISSSAISLTIFDYFQGYVDLNQHREDWSFRAERWAKKKNESESFGQNDFVIVEVTDICPNNDGYVLNVKIISKSDIPPIEPIEADAIEDIQDENVE</sequence>
<comment type="caution">
    <text evidence="3">The sequence shown here is derived from an EMBL/GenBank/DDBJ whole genome shotgun (WGS) entry which is preliminary data.</text>
</comment>
<evidence type="ECO:0000313" key="4">
    <source>
        <dbReference type="Proteomes" id="UP001470230"/>
    </source>
</evidence>
<evidence type="ECO:0000313" key="3">
    <source>
        <dbReference type="EMBL" id="KAK8854049.1"/>
    </source>
</evidence>
<evidence type="ECO:0000256" key="1">
    <source>
        <dbReference type="ARBA" id="ARBA00022478"/>
    </source>
</evidence>
<reference evidence="3 4" key="1">
    <citation type="submission" date="2024-04" db="EMBL/GenBank/DDBJ databases">
        <title>Tritrichomonas musculus Genome.</title>
        <authorList>
            <person name="Alves-Ferreira E."/>
            <person name="Grigg M."/>
            <person name="Lorenzi H."/>
            <person name="Galac M."/>
        </authorList>
    </citation>
    <scope>NUCLEOTIDE SEQUENCE [LARGE SCALE GENOMIC DNA]</scope>
    <source>
        <strain evidence="3 4">EAF2021</strain>
    </source>
</reference>
<keyword evidence="4" id="KW-1185">Reference proteome</keyword>
<organism evidence="3 4">
    <name type="scientific">Tritrichomonas musculus</name>
    <dbReference type="NCBI Taxonomy" id="1915356"/>
    <lineage>
        <taxon>Eukaryota</taxon>
        <taxon>Metamonada</taxon>
        <taxon>Parabasalia</taxon>
        <taxon>Tritrichomonadida</taxon>
        <taxon>Tritrichomonadidae</taxon>
        <taxon>Tritrichomonas</taxon>
    </lineage>
</organism>
<proteinExistence type="predicted"/>
<evidence type="ECO:0000256" key="2">
    <source>
        <dbReference type="ARBA" id="ARBA00023163"/>
    </source>
</evidence>
<protein>
    <submittedName>
        <fullName evidence="3">Uncharacterized protein</fullName>
    </submittedName>
</protein>
<dbReference type="Gene3D" id="3.30.1490.120">
    <property type="entry name" value="RNA polymerase Rpb7-like, N-terminal domain"/>
    <property type="match status" value="1"/>
</dbReference>
<dbReference type="Proteomes" id="UP001470230">
    <property type="component" value="Unassembled WGS sequence"/>
</dbReference>
<keyword evidence="1" id="KW-0240">DNA-directed RNA polymerase</keyword>
<dbReference type="EMBL" id="JAPFFF010000021">
    <property type="protein sequence ID" value="KAK8854049.1"/>
    <property type="molecule type" value="Genomic_DNA"/>
</dbReference>